<keyword evidence="4" id="KW-0732">Signal</keyword>
<dbReference type="GO" id="GO:0030327">
    <property type="term" value="P:prenylated protein catabolic process"/>
    <property type="evidence" value="ECO:0007669"/>
    <property type="project" value="TreeGrafter"/>
</dbReference>
<dbReference type="EMBL" id="JAVRQU010000008">
    <property type="protein sequence ID" value="KAK5700104.1"/>
    <property type="molecule type" value="Genomic_DNA"/>
</dbReference>
<sequence length="440" mass="47962">MVGAVSEFGLSTGSMRSPSAADIPGASLSVYDGTSFVYVQESDSLSWWESAAALWKWGFLAPYRTKRLMKSVTGRFDKMYDEPYFPFASLTRTATELDLLDVTASTGEQYISDNGITGAFGHDVIQASTRVNYAQNLRYINGLLAMVCMATDGAMSVENGNWQIFNEMIKAANATPLLSTAVTSIDQQSNGQYSLQHSCVAETSSTDSARSDTFDAVVLAAPYQFTNITLDAAIEHVPSKIAYVELHVTLLTSPHLLSPAFFDMPPGKAAPKVILTTLPPNEEPQEGVAGVGSPGFFSISLLAPITNPKTGGEEYLYKIFSPQPPNSTFLAHLLGFQQLNHHDQDGISEEDITWIYRKVWNSYPYEVPRSAFEEIQLDSHGGGLWYPSAMDGFISTMETNALSGKNVARLVVDRWQRRLLNGSTAEQQSAPVLLASGGLM</sequence>
<evidence type="ECO:0000259" key="8">
    <source>
        <dbReference type="Pfam" id="PF07156"/>
    </source>
</evidence>
<feature type="domain" description="Prenylcysteine lyase" evidence="8">
    <location>
        <begin position="41"/>
        <end position="418"/>
    </location>
</feature>
<dbReference type="AlphaFoldDB" id="A0AAN7W9B1"/>
<accession>A0AAN7W9B1</accession>
<reference evidence="9" key="1">
    <citation type="submission" date="2023-08" db="EMBL/GenBank/DDBJ databases">
        <title>Black Yeasts Isolated from many extreme environments.</title>
        <authorList>
            <person name="Coleine C."/>
            <person name="Stajich J.E."/>
            <person name="Selbmann L."/>
        </authorList>
    </citation>
    <scope>NUCLEOTIDE SEQUENCE</scope>
    <source>
        <strain evidence="9">CCFEE 5810</strain>
    </source>
</reference>
<dbReference type="Proteomes" id="UP001310594">
    <property type="component" value="Unassembled WGS sequence"/>
</dbReference>
<organism evidence="9 10">
    <name type="scientific">Elasticomyces elasticus</name>
    <dbReference type="NCBI Taxonomy" id="574655"/>
    <lineage>
        <taxon>Eukaryota</taxon>
        <taxon>Fungi</taxon>
        <taxon>Dikarya</taxon>
        <taxon>Ascomycota</taxon>
        <taxon>Pezizomycotina</taxon>
        <taxon>Dothideomycetes</taxon>
        <taxon>Dothideomycetidae</taxon>
        <taxon>Mycosphaerellales</taxon>
        <taxon>Teratosphaeriaceae</taxon>
        <taxon>Elasticomyces</taxon>
    </lineage>
</organism>
<keyword evidence="7" id="KW-0325">Glycoprotein</keyword>
<evidence type="ECO:0000256" key="6">
    <source>
        <dbReference type="ARBA" id="ARBA00023002"/>
    </source>
</evidence>
<evidence type="ECO:0000256" key="5">
    <source>
        <dbReference type="ARBA" id="ARBA00022827"/>
    </source>
</evidence>
<evidence type="ECO:0000256" key="2">
    <source>
        <dbReference type="ARBA" id="ARBA00009967"/>
    </source>
</evidence>
<evidence type="ECO:0000313" key="9">
    <source>
        <dbReference type="EMBL" id="KAK5700104.1"/>
    </source>
</evidence>
<evidence type="ECO:0000313" key="10">
    <source>
        <dbReference type="Proteomes" id="UP001310594"/>
    </source>
</evidence>
<dbReference type="GO" id="GO:0030328">
    <property type="term" value="P:prenylcysteine catabolic process"/>
    <property type="evidence" value="ECO:0007669"/>
    <property type="project" value="InterPro"/>
</dbReference>
<comment type="cofactor">
    <cofactor evidence="1">
        <name>FAD</name>
        <dbReference type="ChEBI" id="CHEBI:57692"/>
    </cofactor>
</comment>
<keyword evidence="6" id="KW-0560">Oxidoreductase</keyword>
<keyword evidence="5" id="KW-0274">FAD</keyword>
<dbReference type="InterPro" id="IPR036188">
    <property type="entry name" value="FAD/NAD-bd_sf"/>
</dbReference>
<comment type="caution">
    <text evidence="9">The sequence shown here is derived from an EMBL/GenBank/DDBJ whole genome shotgun (WGS) entry which is preliminary data.</text>
</comment>
<name>A0AAN7W9B1_9PEZI</name>
<protein>
    <recommendedName>
        <fullName evidence="8">Prenylcysteine lyase domain-containing protein</fullName>
    </recommendedName>
</protein>
<dbReference type="Pfam" id="PF07156">
    <property type="entry name" value="Prenylcys_lyase"/>
    <property type="match status" value="1"/>
</dbReference>
<evidence type="ECO:0000256" key="4">
    <source>
        <dbReference type="ARBA" id="ARBA00022729"/>
    </source>
</evidence>
<proteinExistence type="inferred from homology"/>
<evidence type="ECO:0000256" key="1">
    <source>
        <dbReference type="ARBA" id="ARBA00001974"/>
    </source>
</evidence>
<dbReference type="PANTHER" id="PTHR15944:SF0">
    <property type="entry name" value="PRENYLCYSTEINE LYASE DOMAIN-CONTAINING PROTEIN"/>
    <property type="match status" value="1"/>
</dbReference>
<dbReference type="PIRSF" id="PIRSF036292">
    <property type="entry name" value="Prenylcysteine_oxidase"/>
    <property type="match status" value="1"/>
</dbReference>
<dbReference type="InterPro" id="IPR010795">
    <property type="entry name" value="Prenylcys_lyase"/>
</dbReference>
<evidence type="ECO:0000256" key="7">
    <source>
        <dbReference type="ARBA" id="ARBA00023180"/>
    </source>
</evidence>
<comment type="similarity">
    <text evidence="2">Belongs to the prenylcysteine oxidase family.</text>
</comment>
<dbReference type="GO" id="GO:0001735">
    <property type="term" value="F:prenylcysteine oxidase activity"/>
    <property type="evidence" value="ECO:0007669"/>
    <property type="project" value="InterPro"/>
</dbReference>
<gene>
    <name evidence="9" type="ORF">LTR97_006239</name>
</gene>
<dbReference type="InterPro" id="IPR017046">
    <property type="entry name" value="Prenylcysteine_Oxase1"/>
</dbReference>
<keyword evidence="3" id="KW-0285">Flavoprotein</keyword>
<dbReference type="SUPFAM" id="SSF51905">
    <property type="entry name" value="FAD/NAD(P)-binding domain"/>
    <property type="match status" value="1"/>
</dbReference>
<dbReference type="PANTHER" id="PTHR15944">
    <property type="entry name" value="FARNESYLCYSTEINE LYASE"/>
    <property type="match status" value="1"/>
</dbReference>
<evidence type="ECO:0000256" key="3">
    <source>
        <dbReference type="ARBA" id="ARBA00022630"/>
    </source>
</evidence>